<dbReference type="SMART" id="SM00257">
    <property type="entry name" value="LysM"/>
    <property type="match status" value="1"/>
</dbReference>
<dbReference type="CDD" id="cd00118">
    <property type="entry name" value="LysM"/>
    <property type="match status" value="1"/>
</dbReference>
<dbReference type="EMBL" id="JAMZMK010007584">
    <property type="protein sequence ID" value="KAI7744125.1"/>
    <property type="molecule type" value="Genomic_DNA"/>
</dbReference>
<sequence length="403" mass="44326">MIPPLYFVPTPLSPHNLGDLGGIMPYPPLLLSLPHETSIKNEASSIPYPLVRVTFLFFLSSICIIPSAQSTCTTGCDLAFGSYCYVQLGDELDPIAQRFHTTSDDILKYNPTILSPDIIHLGQRINVPFSCDCINGQFLGHVFTYDVISQDTYLRIAQERYANLTTEEWIQRFNNYDPNRIPDTGTLNVTINCSCGDSSVSKDYGLFVTYPLRLQDTLDNVSSSANVSSELIRRYNPGANFTQGSGLLYIPGRGLSGEAIGGIVLAIVVVVLLLAGCFYFGFYNKRKAESRSALLRNAQAQLRLDHARNGSLVRGSESSGAPADASPRLTCITVDKTVEFSYEELSAATDDFSLSNKIGQGGFGAVYYAKLRCEKAAIKKMDMQASREFLAELKVLTHVHHLN</sequence>
<feature type="transmembrane region" description="Helical" evidence="9">
    <location>
        <begin position="259"/>
        <end position="282"/>
    </location>
</feature>
<dbReference type="Pfam" id="PF23577">
    <property type="entry name" value="LysM_RLK"/>
    <property type="match status" value="1"/>
</dbReference>
<keyword evidence="4" id="KW-0732">Signal</keyword>
<dbReference type="GO" id="GO:0005524">
    <property type="term" value="F:ATP binding"/>
    <property type="evidence" value="ECO:0007669"/>
    <property type="project" value="UniProtKB-UniRule"/>
</dbReference>
<gene>
    <name evidence="12" type="ORF">M8C21_030375</name>
</gene>
<evidence type="ECO:0000256" key="3">
    <source>
        <dbReference type="ARBA" id="ARBA00022692"/>
    </source>
</evidence>
<proteinExistence type="predicted"/>
<evidence type="ECO:0000259" key="11">
    <source>
        <dbReference type="PROSITE" id="PS51782"/>
    </source>
</evidence>
<dbReference type="InterPro" id="IPR018392">
    <property type="entry name" value="LysM"/>
</dbReference>
<dbReference type="PANTHER" id="PTHR46204:SF27">
    <property type="entry name" value="PROTEIN KINASE DOMAIN-CONTAINING PROTEIN"/>
    <property type="match status" value="1"/>
</dbReference>
<evidence type="ECO:0000256" key="9">
    <source>
        <dbReference type="SAM" id="Phobius"/>
    </source>
</evidence>
<dbReference type="GO" id="GO:0045087">
    <property type="term" value="P:innate immune response"/>
    <property type="evidence" value="ECO:0007669"/>
    <property type="project" value="InterPro"/>
</dbReference>
<dbReference type="GO" id="GO:0019199">
    <property type="term" value="F:transmembrane receptor protein kinase activity"/>
    <property type="evidence" value="ECO:0007669"/>
    <property type="project" value="InterPro"/>
</dbReference>
<comment type="subcellular location">
    <subcellularLocation>
        <location evidence="1">Cell membrane</location>
        <topology evidence="1">Single-pass membrane protein</topology>
    </subcellularLocation>
</comment>
<dbReference type="InterPro" id="IPR000719">
    <property type="entry name" value="Prot_kinase_dom"/>
</dbReference>
<keyword evidence="5 9" id="KW-1133">Transmembrane helix</keyword>
<keyword evidence="8" id="KW-0547">Nucleotide-binding</keyword>
<protein>
    <recommendedName>
        <fullName evidence="14">LysM domain receptor-like kinase 3</fullName>
    </recommendedName>
</protein>
<dbReference type="PROSITE" id="PS51782">
    <property type="entry name" value="LYSM"/>
    <property type="match status" value="1"/>
</dbReference>
<feature type="domain" description="Protein kinase" evidence="10">
    <location>
        <begin position="352"/>
        <end position="403"/>
    </location>
</feature>
<evidence type="ECO:0000256" key="5">
    <source>
        <dbReference type="ARBA" id="ARBA00022989"/>
    </source>
</evidence>
<dbReference type="Gene3D" id="3.10.350.10">
    <property type="entry name" value="LysM domain"/>
    <property type="match status" value="1"/>
</dbReference>
<dbReference type="InterPro" id="IPR044812">
    <property type="entry name" value="CERK1/LYK3-like"/>
</dbReference>
<keyword evidence="6 9" id="KW-0472">Membrane</keyword>
<name>A0AAD5CNT0_AMBAR</name>
<dbReference type="Gene3D" id="3.30.200.20">
    <property type="entry name" value="Phosphorylase Kinase, domain 1"/>
    <property type="match status" value="1"/>
</dbReference>
<comment type="caution">
    <text evidence="12">The sequence shown here is derived from an EMBL/GenBank/DDBJ whole genome shotgun (WGS) entry which is preliminary data.</text>
</comment>
<dbReference type="InterPro" id="IPR057097">
    <property type="entry name" value="LysM_RLK3/10"/>
</dbReference>
<keyword evidence="13" id="KW-1185">Reference proteome</keyword>
<accession>A0AAD5CNT0</accession>
<evidence type="ECO:0000256" key="2">
    <source>
        <dbReference type="ARBA" id="ARBA00022475"/>
    </source>
</evidence>
<dbReference type="PROSITE" id="PS50011">
    <property type="entry name" value="PROTEIN_KINASE_DOM"/>
    <property type="match status" value="1"/>
</dbReference>
<evidence type="ECO:0000256" key="8">
    <source>
        <dbReference type="PROSITE-ProRule" id="PRU10141"/>
    </source>
</evidence>
<dbReference type="PROSITE" id="PS00107">
    <property type="entry name" value="PROTEIN_KINASE_ATP"/>
    <property type="match status" value="1"/>
</dbReference>
<keyword evidence="2" id="KW-1003">Cell membrane</keyword>
<feature type="non-terminal residue" evidence="12">
    <location>
        <position position="1"/>
    </location>
</feature>
<keyword evidence="7" id="KW-1015">Disulfide bond</keyword>
<dbReference type="AlphaFoldDB" id="A0AAD5CNT0"/>
<keyword evidence="3 9" id="KW-0812">Transmembrane</keyword>
<dbReference type="Proteomes" id="UP001206925">
    <property type="component" value="Unassembled WGS sequence"/>
</dbReference>
<evidence type="ECO:0000313" key="12">
    <source>
        <dbReference type="EMBL" id="KAI7744125.1"/>
    </source>
</evidence>
<dbReference type="SUPFAM" id="SSF54106">
    <property type="entry name" value="LysM domain"/>
    <property type="match status" value="1"/>
</dbReference>
<evidence type="ECO:0000256" key="6">
    <source>
        <dbReference type="ARBA" id="ARBA00023136"/>
    </source>
</evidence>
<feature type="binding site" evidence="8">
    <location>
        <position position="380"/>
    </location>
    <ligand>
        <name>ATP</name>
        <dbReference type="ChEBI" id="CHEBI:30616"/>
    </ligand>
</feature>
<dbReference type="InterPro" id="IPR036779">
    <property type="entry name" value="LysM_dom_sf"/>
</dbReference>
<dbReference type="PANTHER" id="PTHR46204">
    <property type="entry name" value="CHITIN ELICITOR RECEPTOR KINASE 1-RELATED"/>
    <property type="match status" value="1"/>
</dbReference>
<dbReference type="Pfam" id="PF01476">
    <property type="entry name" value="LysM"/>
    <property type="match status" value="1"/>
</dbReference>
<dbReference type="SUPFAM" id="SSF56112">
    <property type="entry name" value="Protein kinase-like (PK-like)"/>
    <property type="match status" value="1"/>
</dbReference>
<feature type="domain" description="LysM" evidence="11">
    <location>
        <begin position="82"/>
        <end position="127"/>
    </location>
</feature>
<evidence type="ECO:0000313" key="13">
    <source>
        <dbReference type="Proteomes" id="UP001206925"/>
    </source>
</evidence>
<keyword evidence="8" id="KW-0067">ATP-binding</keyword>
<dbReference type="GO" id="GO:0005886">
    <property type="term" value="C:plasma membrane"/>
    <property type="evidence" value="ECO:0007669"/>
    <property type="project" value="UniProtKB-SubCell"/>
</dbReference>
<evidence type="ECO:0000256" key="4">
    <source>
        <dbReference type="ARBA" id="ARBA00022729"/>
    </source>
</evidence>
<organism evidence="12 13">
    <name type="scientific">Ambrosia artemisiifolia</name>
    <name type="common">Common ragweed</name>
    <dbReference type="NCBI Taxonomy" id="4212"/>
    <lineage>
        <taxon>Eukaryota</taxon>
        <taxon>Viridiplantae</taxon>
        <taxon>Streptophyta</taxon>
        <taxon>Embryophyta</taxon>
        <taxon>Tracheophyta</taxon>
        <taxon>Spermatophyta</taxon>
        <taxon>Magnoliopsida</taxon>
        <taxon>eudicotyledons</taxon>
        <taxon>Gunneridae</taxon>
        <taxon>Pentapetalae</taxon>
        <taxon>asterids</taxon>
        <taxon>campanulids</taxon>
        <taxon>Asterales</taxon>
        <taxon>Asteraceae</taxon>
        <taxon>Asteroideae</taxon>
        <taxon>Heliantheae alliance</taxon>
        <taxon>Heliantheae</taxon>
        <taxon>Ambrosia</taxon>
    </lineage>
</organism>
<dbReference type="InterPro" id="IPR011009">
    <property type="entry name" value="Kinase-like_dom_sf"/>
</dbReference>
<dbReference type="InterPro" id="IPR017441">
    <property type="entry name" value="Protein_kinase_ATP_BS"/>
</dbReference>
<evidence type="ECO:0000259" key="10">
    <source>
        <dbReference type="PROSITE" id="PS50011"/>
    </source>
</evidence>
<evidence type="ECO:0008006" key="14">
    <source>
        <dbReference type="Google" id="ProtNLM"/>
    </source>
</evidence>
<evidence type="ECO:0000256" key="1">
    <source>
        <dbReference type="ARBA" id="ARBA00004162"/>
    </source>
</evidence>
<evidence type="ECO:0000256" key="7">
    <source>
        <dbReference type="ARBA" id="ARBA00023157"/>
    </source>
</evidence>
<reference evidence="12" key="1">
    <citation type="submission" date="2022-06" db="EMBL/GenBank/DDBJ databases">
        <title>Uncovering the hologenomic basis of an extraordinary plant invasion.</title>
        <authorList>
            <person name="Bieker V.C."/>
            <person name="Martin M.D."/>
            <person name="Gilbert T."/>
            <person name="Hodgins K."/>
            <person name="Battlay P."/>
            <person name="Petersen B."/>
            <person name="Wilson J."/>
        </authorList>
    </citation>
    <scope>NUCLEOTIDE SEQUENCE</scope>
    <source>
        <strain evidence="12">AA19_3_7</strain>
        <tissue evidence="12">Leaf</tissue>
    </source>
</reference>